<name>A0A1A2ZMA7_9MYCO</name>
<dbReference type="PROSITE" id="PS01124">
    <property type="entry name" value="HTH_ARAC_FAMILY_2"/>
    <property type="match status" value="1"/>
</dbReference>
<evidence type="ECO:0000313" key="6">
    <source>
        <dbReference type="Proteomes" id="UP000093592"/>
    </source>
</evidence>
<dbReference type="EMBL" id="LZKJ01000036">
    <property type="protein sequence ID" value="OBI51734.1"/>
    <property type="molecule type" value="Genomic_DNA"/>
</dbReference>
<feature type="domain" description="HTH araC/xylS-type" evidence="4">
    <location>
        <begin position="206"/>
        <end position="304"/>
    </location>
</feature>
<dbReference type="InterPro" id="IPR018060">
    <property type="entry name" value="HTH_AraC"/>
</dbReference>
<keyword evidence="1" id="KW-0805">Transcription regulation</keyword>
<evidence type="ECO:0000256" key="1">
    <source>
        <dbReference type="ARBA" id="ARBA00023015"/>
    </source>
</evidence>
<dbReference type="AlphaFoldDB" id="A0A1A2ZMA7"/>
<dbReference type="InterPro" id="IPR050204">
    <property type="entry name" value="AraC_XylS_family_regulators"/>
</dbReference>
<dbReference type="Proteomes" id="UP000093592">
    <property type="component" value="Unassembled WGS sequence"/>
</dbReference>
<dbReference type="PANTHER" id="PTHR46796">
    <property type="entry name" value="HTH-TYPE TRANSCRIPTIONAL ACTIVATOR RHAS-RELATED"/>
    <property type="match status" value="1"/>
</dbReference>
<protein>
    <submittedName>
        <fullName evidence="5">AraC family transcriptional regulator</fullName>
    </submittedName>
</protein>
<evidence type="ECO:0000256" key="3">
    <source>
        <dbReference type="ARBA" id="ARBA00023163"/>
    </source>
</evidence>
<sequence>MNAGAILTPDNIERRLGFAPQQRITSPDKAMSAAIWRFQHKSSYELSGCMNESTNVISMPVSGHHHHTYFANGRRKWSGRHPAFHMNIVVAGEQPRGVFTSEQPFTYLHMYLPHTMIERLAVESGAAEKGCTVALVDPMCSRDPFVEATCRQILREMTQRDGCSTMMFESLCQQLAVRLIRRHSSLSGSTAFAEKSGPGYRDWRLRRAIEYLEAHLSGDVGLTELAQVVGLSTARLTVLFREGTGEPPHRWLMNRRLARALELLRNPSLSITEIAHQCGFASSQHLATVTRRQLATTPTAYRQQLLDHH</sequence>
<dbReference type="Pfam" id="PF12833">
    <property type="entry name" value="HTH_18"/>
    <property type="match status" value="1"/>
</dbReference>
<dbReference type="Gene3D" id="1.10.10.60">
    <property type="entry name" value="Homeodomain-like"/>
    <property type="match status" value="1"/>
</dbReference>
<evidence type="ECO:0000313" key="5">
    <source>
        <dbReference type="EMBL" id="OBI51734.1"/>
    </source>
</evidence>
<evidence type="ECO:0000256" key="2">
    <source>
        <dbReference type="ARBA" id="ARBA00023125"/>
    </source>
</evidence>
<dbReference type="InterPro" id="IPR009057">
    <property type="entry name" value="Homeodomain-like_sf"/>
</dbReference>
<dbReference type="GO" id="GO:0043565">
    <property type="term" value="F:sequence-specific DNA binding"/>
    <property type="evidence" value="ECO:0007669"/>
    <property type="project" value="InterPro"/>
</dbReference>
<evidence type="ECO:0000259" key="4">
    <source>
        <dbReference type="PROSITE" id="PS01124"/>
    </source>
</evidence>
<dbReference type="GO" id="GO:0003700">
    <property type="term" value="F:DNA-binding transcription factor activity"/>
    <property type="evidence" value="ECO:0007669"/>
    <property type="project" value="InterPro"/>
</dbReference>
<dbReference type="SUPFAM" id="SSF46689">
    <property type="entry name" value="Homeodomain-like"/>
    <property type="match status" value="2"/>
</dbReference>
<accession>A0A1A2ZMA7</accession>
<reference evidence="6" key="1">
    <citation type="submission" date="2016-06" db="EMBL/GenBank/DDBJ databases">
        <authorList>
            <person name="Sutton G."/>
            <person name="Brinkac L."/>
            <person name="Sanka R."/>
            <person name="Adams M."/>
            <person name="Lau E."/>
            <person name="Sam S."/>
            <person name="Sreng N."/>
            <person name="Him V."/>
            <person name="Kerleguer A."/>
            <person name="Cheng S."/>
        </authorList>
    </citation>
    <scope>NUCLEOTIDE SEQUENCE [LARGE SCALE GENOMIC DNA]</scope>
    <source>
        <strain evidence="6">E861</strain>
    </source>
</reference>
<gene>
    <name evidence="5" type="ORF">A5707_13460</name>
</gene>
<organism evidence="5 6">
    <name type="scientific">Mycobacterium kyorinense</name>
    <dbReference type="NCBI Taxonomy" id="487514"/>
    <lineage>
        <taxon>Bacteria</taxon>
        <taxon>Bacillati</taxon>
        <taxon>Actinomycetota</taxon>
        <taxon>Actinomycetes</taxon>
        <taxon>Mycobacteriales</taxon>
        <taxon>Mycobacteriaceae</taxon>
        <taxon>Mycobacterium</taxon>
    </lineage>
</organism>
<dbReference type="PANTHER" id="PTHR46796:SF6">
    <property type="entry name" value="ARAC SUBFAMILY"/>
    <property type="match status" value="1"/>
</dbReference>
<proteinExistence type="predicted"/>
<dbReference type="SMART" id="SM00342">
    <property type="entry name" value="HTH_ARAC"/>
    <property type="match status" value="1"/>
</dbReference>
<comment type="caution">
    <text evidence="5">The sequence shown here is derived from an EMBL/GenBank/DDBJ whole genome shotgun (WGS) entry which is preliminary data.</text>
</comment>
<keyword evidence="3" id="KW-0804">Transcription</keyword>
<dbReference type="OrthoDB" id="2060755at2"/>
<keyword evidence="2" id="KW-0238">DNA-binding</keyword>